<organism evidence="2 3">
    <name type="scientific">Paramuricea clavata</name>
    <name type="common">Red gorgonian</name>
    <name type="synonym">Violescent sea-whip</name>
    <dbReference type="NCBI Taxonomy" id="317549"/>
    <lineage>
        <taxon>Eukaryota</taxon>
        <taxon>Metazoa</taxon>
        <taxon>Cnidaria</taxon>
        <taxon>Anthozoa</taxon>
        <taxon>Octocorallia</taxon>
        <taxon>Malacalcyonacea</taxon>
        <taxon>Plexauridae</taxon>
        <taxon>Paramuricea</taxon>
    </lineage>
</organism>
<protein>
    <submittedName>
        <fullName evidence="2">Uncharacterized protein</fullName>
    </submittedName>
</protein>
<dbReference type="PROSITE" id="PS50878">
    <property type="entry name" value="RT_POL"/>
    <property type="match status" value="1"/>
</dbReference>
<dbReference type="InterPro" id="IPR000477">
    <property type="entry name" value="RT_dom"/>
</dbReference>
<dbReference type="AlphaFoldDB" id="A0A7D9HGT7"/>
<dbReference type="Pfam" id="PF00078">
    <property type="entry name" value="RVT_1"/>
    <property type="match status" value="1"/>
</dbReference>
<dbReference type="InterPro" id="IPR043128">
    <property type="entry name" value="Rev_trsase/Diguanyl_cyclase"/>
</dbReference>
<dbReference type="OrthoDB" id="4369127at2759"/>
<proteinExistence type="predicted"/>
<dbReference type="InterPro" id="IPR050951">
    <property type="entry name" value="Retrovirus_Pol_polyprotein"/>
</dbReference>
<dbReference type="Gene3D" id="3.10.10.10">
    <property type="entry name" value="HIV Type 1 Reverse Transcriptase, subunit A, domain 1"/>
    <property type="match status" value="1"/>
</dbReference>
<dbReference type="CDD" id="cd01647">
    <property type="entry name" value="RT_LTR"/>
    <property type="match status" value="1"/>
</dbReference>
<dbReference type="Gene3D" id="3.10.20.370">
    <property type="match status" value="1"/>
</dbReference>
<dbReference type="EMBL" id="CACRXK020000382">
    <property type="protein sequence ID" value="CAB3981367.1"/>
    <property type="molecule type" value="Genomic_DNA"/>
</dbReference>
<gene>
    <name evidence="2" type="ORF">PACLA_8A039034</name>
</gene>
<sequence>MADIVNKFQGAERFTKLDLKEAYHRFVLGEQSRNITTFYGPDGLNRYKRLNYGTKSAQDILQLEMHKMLSGIPSQVNIAADDILIGGSVEEHDAALQKVLSALTSNGITVNPDKCVFDVEEVRFVGLVFNKQGIKLDPKNVKDLQDASQPTNKVEQLRSFLGMAGCNERFIPNFASIVHPLRQQLKENIWAWDEKCQEAFTKLQASLSEFLLLHHYVIGHDTELVVDASITGLGAVPVQRASTTGAFHPVTYKSRSLKEVETRYSATEREALALRWACRKLRKYLLGAPKLRVVTDHSPLTYMFHKVCGSYFQESRTLLWTCKSLSTRSSTVRERHASLITCHDIVLIEQDQVECLRSKQQRRALLRAGTATPLINKEQ</sequence>
<dbReference type="SUPFAM" id="SSF56672">
    <property type="entry name" value="DNA/RNA polymerases"/>
    <property type="match status" value="1"/>
</dbReference>
<evidence type="ECO:0000313" key="3">
    <source>
        <dbReference type="Proteomes" id="UP001152795"/>
    </source>
</evidence>
<evidence type="ECO:0000256" key="1">
    <source>
        <dbReference type="ARBA" id="ARBA00023268"/>
    </source>
</evidence>
<dbReference type="Pfam" id="PF17919">
    <property type="entry name" value="RT_RNaseH_2"/>
    <property type="match status" value="1"/>
</dbReference>
<dbReference type="Gene3D" id="3.30.70.270">
    <property type="match status" value="2"/>
</dbReference>
<dbReference type="PANTHER" id="PTHR37984:SF5">
    <property type="entry name" value="PROTEIN NYNRIN-LIKE"/>
    <property type="match status" value="1"/>
</dbReference>
<comment type="caution">
    <text evidence="2">The sequence shown here is derived from an EMBL/GenBank/DDBJ whole genome shotgun (WGS) entry which is preliminary data.</text>
</comment>
<dbReference type="InterPro" id="IPR041577">
    <property type="entry name" value="RT_RNaseH_2"/>
</dbReference>
<dbReference type="InterPro" id="IPR043502">
    <property type="entry name" value="DNA/RNA_pol_sf"/>
</dbReference>
<evidence type="ECO:0000313" key="2">
    <source>
        <dbReference type="EMBL" id="CAB3981367.1"/>
    </source>
</evidence>
<dbReference type="Proteomes" id="UP001152795">
    <property type="component" value="Unassembled WGS sequence"/>
</dbReference>
<name>A0A7D9HGT7_PARCT</name>
<dbReference type="GO" id="GO:0003824">
    <property type="term" value="F:catalytic activity"/>
    <property type="evidence" value="ECO:0007669"/>
    <property type="project" value="UniProtKB-KW"/>
</dbReference>
<dbReference type="PANTHER" id="PTHR37984">
    <property type="entry name" value="PROTEIN CBG26694"/>
    <property type="match status" value="1"/>
</dbReference>
<keyword evidence="3" id="KW-1185">Reference proteome</keyword>
<keyword evidence="1" id="KW-0511">Multifunctional enzyme</keyword>
<reference evidence="2" key="1">
    <citation type="submission" date="2020-04" db="EMBL/GenBank/DDBJ databases">
        <authorList>
            <person name="Alioto T."/>
            <person name="Alioto T."/>
            <person name="Gomez Garrido J."/>
        </authorList>
    </citation>
    <scope>NUCLEOTIDE SEQUENCE</scope>
    <source>
        <strain evidence="2">A484AB</strain>
    </source>
</reference>
<accession>A0A7D9HGT7</accession>